<organism evidence="2 3">
    <name type="scientific">Haloquadratum walsbyi J07HQW1</name>
    <dbReference type="NCBI Taxonomy" id="1238424"/>
    <lineage>
        <taxon>Archaea</taxon>
        <taxon>Methanobacteriati</taxon>
        <taxon>Methanobacteriota</taxon>
        <taxon>Stenosarchaea group</taxon>
        <taxon>Halobacteria</taxon>
        <taxon>Halobacteriales</taxon>
        <taxon>Haloferacaceae</taxon>
        <taxon>Haloquadratum</taxon>
    </lineage>
</organism>
<sequence length="237" mass="25669">MSRSDEDEIEPQPELTLPDAEVSARVNTDRRAVLLGSIWTIILGVFNRFGVGSLVVPAVAVIIGDPLLIGVAMMTPLAVFGAQVLSFYLRYGTIEYQRRGESIVAYDTVLDAPQWIAPVQTAEFEVKNAVSDRLLDTGTLDITVDKIDRDIQFGPVSNIETAVETLDLPVTQTDRPDRDLAVMGAATALALSFLVVPIGMYFSEKVAPLTAIGFTIAVGPFLFIPVGLLIHAGLRRI</sequence>
<keyword evidence="1" id="KW-1133">Transmembrane helix</keyword>
<proteinExistence type="predicted"/>
<evidence type="ECO:0000313" key="2">
    <source>
        <dbReference type="EMBL" id="ERG92216.1"/>
    </source>
</evidence>
<feature type="transmembrane region" description="Helical" evidence="1">
    <location>
        <begin position="69"/>
        <end position="89"/>
    </location>
</feature>
<dbReference type="HOGENOM" id="CLU_1168559_0_0_2"/>
<dbReference type="AlphaFoldDB" id="U1PJ48"/>
<evidence type="ECO:0000313" key="3">
    <source>
        <dbReference type="Proteomes" id="UP000030649"/>
    </source>
</evidence>
<name>U1PJ48_9EURY</name>
<dbReference type="EMBL" id="KE356560">
    <property type="protein sequence ID" value="ERG92216.1"/>
    <property type="molecule type" value="Genomic_DNA"/>
</dbReference>
<dbReference type="Proteomes" id="UP000030649">
    <property type="component" value="Unassembled WGS sequence"/>
</dbReference>
<feature type="transmembrane region" description="Helical" evidence="1">
    <location>
        <begin position="209"/>
        <end position="234"/>
    </location>
</feature>
<gene>
    <name evidence="2" type="ORF">J07HQW1_02251</name>
</gene>
<keyword evidence="1" id="KW-0472">Membrane</keyword>
<feature type="transmembrane region" description="Helical" evidence="1">
    <location>
        <begin position="180"/>
        <end position="203"/>
    </location>
</feature>
<feature type="transmembrane region" description="Helical" evidence="1">
    <location>
        <begin position="33"/>
        <end position="63"/>
    </location>
</feature>
<accession>U1PJ48</accession>
<evidence type="ECO:0000256" key="1">
    <source>
        <dbReference type="SAM" id="Phobius"/>
    </source>
</evidence>
<keyword evidence="1" id="KW-0812">Transmembrane</keyword>
<dbReference type="STRING" id="1238424.J07HQW1_02251"/>
<protein>
    <submittedName>
        <fullName evidence="2">Uncharacterized protein</fullName>
    </submittedName>
</protein>
<reference evidence="2 3" key="1">
    <citation type="journal article" date="2013" name="PLoS ONE">
        <title>Assembly-driven community genomics of a hypersaline microbial ecosystem.</title>
        <authorList>
            <person name="Podell S."/>
            <person name="Ugalde J.A."/>
            <person name="Narasingarao P."/>
            <person name="Banfield J.F."/>
            <person name="Heidelberg K.B."/>
            <person name="Allen E.E."/>
        </authorList>
    </citation>
    <scope>NUCLEOTIDE SEQUENCE [LARGE SCALE GENOMIC DNA]</scope>
    <source>
        <strain evidence="3">J07HQW1</strain>
    </source>
</reference>